<evidence type="ECO:0000256" key="1">
    <source>
        <dbReference type="ARBA" id="ARBA00022441"/>
    </source>
</evidence>
<name>K2GC77_9BACT</name>
<dbReference type="AlphaFoldDB" id="K2GC77"/>
<comment type="caution">
    <text evidence="4">The sequence shown here is derived from an EMBL/GenBank/DDBJ whole genome shotgun (WGS) entry which is preliminary data.</text>
</comment>
<dbReference type="Gene3D" id="3.30.700.10">
    <property type="entry name" value="Glycoprotein, Type 4 Pilin"/>
    <property type="match status" value="1"/>
</dbReference>
<gene>
    <name evidence="4" type="ORF">ACD_3C00142G0005</name>
</gene>
<dbReference type="SMART" id="SM00612">
    <property type="entry name" value="Kelch"/>
    <property type="match status" value="3"/>
</dbReference>
<proteinExistence type="predicted"/>
<dbReference type="PANTHER" id="PTHR24412:SF497">
    <property type="entry name" value="KELCH-LIKE PROTEIN 18"/>
    <property type="match status" value="1"/>
</dbReference>
<evidence type="ECO:0000313" key="4">
    <source>
        <dbReference type="EMBL" id="EKE27849.1"/>
    </source>
</evidence>
<sequence>MLHTKNKPNYAFTLVELIVVIVILAILATIAFLSFSSQSSSARDSTRLSDISSIKKWIEVYNTNAGKYPTPDSVVSVTYSWGTAWSQWKIWDSAFRTINRTLSKKVTDPLTSDEYDYSLAWTKREYQIAINLENPISFSNDILNPFWASKSFALGWTWAFSYIAGNYNWLMLKVQSWSNSFYIPVPTLFSTNPAKLNTMVYDSSFSSGRILLPWANTYASYNPALIYTASWSTLSETDASNIILTIKSAYSGSNITTAQVQQIINATWTWLADFWAGFAKGVLWITLTSSGVNLIISSSTAVAVPAPNFANSWTWVYTMTQTRESYTATTLNNKLYIAWWVIAGVVYGSKNFDEYDPISKTIIAKAPTLNSRLSGWLITLNGKIYNIWWCSWNNVVIAPIEVYDPATNIWTAKASMTTPRWAFAVAIANNKIYVFWWLKAPSNSWANSVEVYDPATDVWTDLWITLPTARHSSNAVTIGNKIYVIWWAASSWLLKKLDIFDITTNTWDTTKASASYSKYQSALFLYNNLIYTAWGYDWTSALSNLEVYNPTTDTWINKTSMNIPRYAIYWWTIVNNKFYVIWWNSGTSQNSIEEYAP</sequence>
<dbReference type="InterPro" id="IPR045584">
    <property type="entry name" value="Pilin-like"/>
</dbReference>
<dbReference type="PANTHER" id="PTHR24412">
    <property type="entry name" value="KELCH PROTEIN"/>
    <property type="match status" value="1"/>
</dbReference>
<dbReference type="InterPro" id="IPR015915">
    <property type="entry name" value="Kelch-typ_b-propeller"/>
</dbReference>
<dbReference type="GO" id="GO:0015628">
    <property type="term" value="P:protein secretion by the type II secretion system"/>
    <property type="evidence" value="ECO:0007669"/>
    <property type="project" value="InterPro"/>
</dbReference>
<dbReference type="Pfam" id="PF01344">
    <property type="entry name" value="Kelch_1"/>
    <property type="match status" value="2"/>
</dbReference>
<evidence type="ECO:0000256" key="2">
    <source>
        <dbReference type="ARBA" id="ARBA00022481"/>
    </source>
</evidence>
<dbReference type="InterPro" id="IPR011043">
    <property type="entry name" value="Gal_Oxase/kelch_b-propeller"/>
</dbReference>
<reference evidence="4" key="1">
    <citation type="journal article" date="2012" name="Science">
        <title>Fermentation, hydrogen, and sulfur metabolism in multiple uncultivated bacterial phyla.</title>
        <authorList>
            <person name="Wrighton K.C."/>
            <person name="Thomas B.C."/>
            <person name="Sharon I."/>
            <person name="Miller C.S."/>
            <person name="Castelle C.J."/>
            <person name="VerBerkmoes N.C."/>
            <person name="Wilkins M.J."/>
            <person name="Hettich R.L."/>
            <person name="Lipton M.S."/>
            <person name="Williams K.H."/>
            <person name="Long P.E."/>
            <person name="Banfield J.F."/>
        </authorList>
    </citation>
    <scope>NUCLEOTIDE SEQUENCE [LARGE SCALE GENOMIC DNA]</scope>
</reference>
<accession>K2GC77</accession>
<keyword evidence="2" id="KW-0488">Methylation</keyword>
<dbReference type="NCBIfam" id="TIGR02532">
    <property type="entry name" value="IV_pilin_GFxxxE"/>
    <property type="match status" value="1"/>
</dbReference>
<dbReference type="SUPFAM" id="SSF50965">
    <property type="entry name" value="Galactose oxidase, central domain"/>
    <property type="match status" value="1"/>
</dbReference>
<dbReference type="InterPro" id="IPR012902">
    <property type="entry name" value="N_methyl_site"/>
</dbReference>
<organism evidence="4">
    <name type="scientific">uncultured bacterium</name>
    <name type="common">gcode 4</name>
    <dbReference type="NCBI Taxonomy" id="1234023"/>
    <lineage>
        <taxon>Bacteria</taxon>
        <taxon>environmental samples</taxon>
    </lineage>
</organism>
<dbReference type="Pfam" id="PF07963">
    <property type="entry name" value="N_methyl"/>
    <property type="match status" value="1"/>
</dbReference>
<keyword evidence="3" id="KW-0677">Repeat</keyword>
<dbReference type="Gene3D" id="2.120.10.80">
    <property type="entry name" value="Kelch-type beta propeller"/>
    <property type="match status" value="2"/>
</dbReference>
<dbReference type="EMBL" id="AMFJ01000416">
    <property type="protein sequence ID" value="EKE27849.1"/>
    <property type="molecule type" value="Genomic_DNA"/>
</dbReference>
<dbReference type="PRINTS" id="PR00813">
    <property type="entry name" value="BCTERIALGSPG"/>
</dbReference>
<dbReference type="GO" id="GO:0015627">
    <property type="term" value="C:type II protein secretion system complex"/>
    <property type="evidence" value="ECO:0007669"/>
    <property type="project" value="InterPro"/>
</dbReference>
<evidence type="ECO:0000256" key="3">
    <source>
        <dbReference type="ARBA" id="ARBA00022737"/>
    </source>
</evidence>
<dbReference type="SUPFAM" id="SSF54523">
    <property type="entry name" value="Pili subunits"/>
    <property type="match status" value="1"/>
</dbReference>
<protein>
    <submittedName>
        <fullName evidence="4">Kelch repeat protein</fullName>
    </submittedName>
</protein>
<keyword evidence="1" id="KW-0880">Kelch repeat</keyword>
<dbReference type="InterPro" id="IPR000983">
    <property type="entry name" value="Bac_GSPG_pilin"/>
</dbReference>
<dbReference type="InterPro" id="IPR006652">
    <property type="entry name" value="Kelch_1"/>
</dbReference>